<organism evidence="1 2">
    <name type="scientific">Botryotinia fuckeliana (strain T4)</name>
    <name type="common">Noble rot fungus</name>
    <name type="synonym">Botrytis cinerea</name>
    <dbReference type="NCBI Taxonomy" id="999810"/>
    <lineage>
        <taxon>Eukaryota</taxon>
        <taxon>Fungi</taxon>
        <taxon>Dikarya</taxon>
        <taxon>Ascomycota</taxon>
        <taxon>Pezizomycotina</taxon>
        <taxon>Leotiomycetes</taxon>
        <taxon>Helotiales</taxon>
        <taxon>Sclerotiniaceae</taxon>
        <taxon>Botrytis</taxon>
    </lineage>
</organism>
<dbReference type="HOGENOM" id="CLU_2793698_0_0_1"/>
<proteinExistence type="predicted"/>
<dbReference type="InParanoid" id="G2Y7V0"/>
<reference evidence="2" key="1">
    <citation type="journal article" date="2011" name="PLoS Genet.">
        <title>Genomic analysis of the necrotrophic fungal pathogens Sclerotinia sclerotiorum and Botrytis cinerea.</title>
        <authorList>
            <person name="Amselem J."/>
            <person name="Cuomo C.A."/>
            <person name="van Kan J.A."/>
            <person name="Viaud M."/>
            <person name="Benito E.P."/>
            <person name="Couloux A."/>
            <person name="Coutinho P.M."/>
            <person name="de Vries R.P."/>
            <person name="Dyer P.S."/>
            <person name="Fillinger S."/>
            <person name="Fournier E."/>
            <person name="Gout L."/>
            <person name="Hahn M."/>
            <person name="Kohn L."/>
            <person name="Lapalu N."/>
            <person name="Plummer K.M."/>
            <person name="Pradier J.M."/>
            <person name="Quevillon E."/>
            <person name="Sharon A."/>
            <person name="Simon A."/>
            <person name="ten Have A."/>
            <person name="Tudzynski B."/>
            <person name="Tudzynski P."/>
            <person name="Wincker P."/>
            <person name="Andrew M."/>
            <person name="Anthouard V."/>
            <person name="Beever R.E."/>
            <person name="Beffa R."/>
            <person name="Benoit I."/>
            <person name="Bouzid O."/>
            <person name="Brault B."/>
            <person name="Chen Z."/>
            <person name="Choquer M."/>
            <person name="Collemare J."/>
            <person name="Cotton P."/>
            <person name="Danchin E.G."/>
            <person name="Da Silva C."/>
            <person name="Gautier A."/>
            <person name="Giraud C."/>
            <person name="Giraud T."/>
            <person name="Gonzalez C."/>
            <person name="Grossetete S."/>
            <person name="Guldener U."/>
            <person name="Henrissat B."/>
            <person name="Howlett B.J."/>
            <person name="Kodira C."/>
            <person name="Kretschmer M."/>
            <person name="Lappartient A."/>
            <person name="Leroch M."/>
            <person name="Levis C."/>
            <person name="Mauceli E."/>
            <person name="Neuveglise C."/>
            <person name="Oeser B."/>
            <person name="Pearson M."/>
            <person name="Poulain J."/>
            <person name="Poussereau N."/>
            <person name="Quesneville H."/>
            <person name="Rascle C."/>
            <person name="Schumacher J."/>
            <person name="Segurens B."/>
            <person name="Sexton A."/>
            <person name="Silva E."/>
            <person name="Sirven C."/>
            <person name="Soanes D.M."/>
            <person name="Talbot N.J."/>
            <person name="Templeton M."/>
            <person name="Yandava C."/>
            <person name="Yarden O."/>
            <person name="Zeng Q."/>
            <person name="Rollins J.A."/>
            <person name="Lebrun M.H."/>
            <person name="Dickman M."/>
        </authorList>
    </citation>
    <scope>NUCLEOTIDE SEQUENCE [LARGE SCALE GENOMIC DNA]</scope>
    <source>
        <strain evidence="2">T4</strain>
    </source>
</reference>
<protein>
    <submittedName>
        <fullName evidence="1">Uncharacterized protein</fullName>
    </submittedName>
</protein>
<evidence type="ECO:0000313" key="1">
    <source>
        <dbReference type="EMBL" id="CCD48678.1"/>
    </source>
</evidence>
<sequence length="68" mass="7576">MICRARVVFAKRLVGLAHNPTLKCNFTHANAHSKLRSLTLVTTNVTTFSPPGRINMFSPCRFLFGNLS</sequence>
<dbReference type="AlphaFoldDB" id="G2Y7V0"/>
<gene>
    <name evidence="1" type="ORF">BofuT4_uP033200.1</name>
</gene>
<accession>G2Y7V0</accession>
<dbReference type="Proteomes" id="UP000008177">
    <property type="component" value="Unplaced contigs"/>
</dbReference>
<dbReference type="EMBL" id="FQ790296">
    <property type="protein sequence ID" value="CCD48678.1"/>
    <property type="molecule type" value="Genomic_DNA"/>
</dbReference>
<name>G2Y7V0_BOTF4</name>
<evidence type="ECO:0000313" key="2">
    <source>
        <dbReference type="Proteomes" id="UP000008177"/>
    </source>
</evidence>